<dbReference type="STRING" id="1302685.SAMN05444408_104180"/>
<protein>
    <recommendedName>
        <fullName evidence="3">Ligand-binding SRPBCC domain-containing protein</fullName>
    </recommendedName>
</protein>
<gene>
    <name evidence="1" type="ORF">SAMN05444408_104180</name>
</gene>
<dbReference type="InterPro" id="IPR023393">
    <property type="entry name" value="START-like_dom_sf"/>
</dbReference>
<dbReference type="OrthoDB" id="9801773at2"/>
<sequence>MPEIQLTTVIKADIQTVFDLSRDIDFHQKSVPGTGEKAIAGRTSGLIEEGETVTWRAKHLGIYQTLTVKITSMEKPFYFTDIMQKGAFKSMEHQHIFRQQAENTVMTDIFEFHSPYGIIGKIFNEIFLKSYMKRFLLKHNEQIKIAAEYRIQKEDRRERSERQNSQY</sequence>
<accession>A0A1M4WGX0</accession>
<organism evidence="1 2">
    <name type="scientific">Chryseobacterium takakiae</name>
    <dbReference type="NCBI Taxonomy" id="1302685"/>
    <lineage>
        <taxon>Bacteria</taxon>
        <taxon>Pseudomonadati</taxon>
        <taxon>Bacteroidota</taxon>
        <taxon>Flavobacteriia</taxon>
        <taxon>Flavobacteriales</taxon>
        <taxon>Weeksellaceae</taxon>
        <taxon>Chryseobacterium group</taxon>
        <taxon>Chryseobacterium</taxon>
    </lineage>
</organism>
<dbReference type="EMBL" id="FQVO01000004">
    <property type="protein sequence ID" value="SHE80427.1"/>
    <property type="molecule type" value="Genomic_DNA"/>
</dbReference>
<dbReference type="RefSeq" id="WP_072884194.1">
    <property type="nucleotide sequence ID" value="NZ_FQVO01000004.1"/>
</dbReference>
<dbReference type="Gene3D" id="3.30.530.20">
    <property type="match status" value="1"/>
</dbReference>
<dbReference type="AlphaFoldDB" id="A0A1M4WGX0"/>
<dbReference type="Proteomes" id="UP000184236">
    <property type="component" value="Unassembled WGS sequence"/>
</dbReference>
<dbReference type="CDD" id="cd07820">
    <property type="entry name" value="SRPBCC_3"/>
    <property type="match status" value="1"/>
</dbReference>
<evidence type="ECO:0000313" key="2">
    <source>
        <dbReference type="Proteomes" id="UP000184236"/>
    </source>
</evidence>
<keyword evidence="2" id="KW-1185">Reference proteome</keyword>
<evidence type="ECO:0008006" key="3">
    <source>
        <dbReference type="Google" id="ProtNLM"/>
    </source>
</evidence>
<dbReference type="SUPFAM" id="SSF55961">
    <property type="entry name" value="Bet v1-like"/>
    <property type="match status" value="1"/>
</dbReference>
<evidence type="ECO:0000313" key="1">
    <source>
        <dbReference type="EMBL" id="SHE80427.1"/>
    </source>
</evidence>
<name>A0A1M4WGX0_9FLAO</name>
<reference evidence="2" key="1">
    <citation type="submission" date="2016-11" db="EMBL/GenBank/DDBJ databases">
        <authorList>
            <person name="Varghese N."/>
            <person name="Submissions S."/>
        </authorList>
    </citation>
    <scope>NUCLEOTIDE SEQUENCE [LARGE SCALE GENOMIC DNA]</scope>
    <source>
        <strain evidence="2">DSM 26898</strain>
    </source>
</reference>
<proteinExistence type="predicted"/>